<reference evidence="2 3" key="1">
    <citation type="journal article" date="2010" name="ChemBioChem">
        <title>Cloning and characterization of the biosynthetic gene cluster of 16-membered macrolide antibiotic FD-891: involvement of a dual functional cytochrome P450 monooxygenase catalyzing epoxidation and hydroxylation.</title>
        <authorList>
            <person name="Kudo F."/>
            <person name="Motegi A."/>
            <person name="Mizoue K."/>
            <person name="Eguchi T."/>
        </authorList>
    </citation>
    <scope>NUCLEOTIDE SEQUENCE [LARGE SCALE GENOMIC DNA]</scope>
    <source>
        <strain evidence="2 3">A-8890</strain>
    </source>
</reference>
<reference evidence="2 3" key="2">
    <citation type="journal article" date="2023" name="ChemBioChem">
        <title>Acyltransferase Domain Exchange between Two Independent Type I Polyketide Synthases in the Same Producer Strain of Macrolide Antibiotics.</title>
        <authorList>
            <person name="Kudo F."/>
            <person name="Kishikawa K."/>
            <person name="Tsuboi K."/>
            <person name="Kido T."/>
            <person name="Usui T."/>
            <person name="Hashimoto J."/>
            <person name="Shin-Ya K."/>
            <person name="Miyanaga A."/>
            <person name="Eguchi T."/>
        </authorList>
    </citation>
    <scope>NUCLEOTIDE SEQUENCE [LARGE SCALE GENOMIC DNA]</scope>
    <source>
        <strain evidence="2 3">A-8890</strain>
    </source>
</reference>
<evidence type="ECO:0000313" key="2">
    <source>
        <dbReference type="EMBL" id="BBC29433.1"/>
    </source>
</evidence>
<name>A0ABN5V957_9ACTN</name>
<gene>
    <name evidence="2" type="ORF">SGFS_007270</name>
</gene>
<organism evidence="2 3">
    <name type="scientific">Streptomyces graminofaciens</name>
    <dbReference type="NCBI Taxonomy" id="68212"/>
    <lineage>
        <taxon>Bacteria</taxon>
        <taxon>Bacillati</taxon>
        <taxon>Actinomycetota</taxon>
        <taxon>Actinomycetes</taxon>
        <taxon>Kitasatosporales</taxon>
        <taxon>Streptomycetaceae</taxon>
        <taxon>Streptomyces</taxon>
    </lineage>
</organism>
<sequence>MTSVEDLFTGNGTSADPFDWDPLREPDALQDVCLLDCRVCPLTGRAGLLPVMRTALQYRTGNAALPRAGVAPVERQAAGA</sequence>
<protein>
    <submittedName>
        <fullName evidence="2">Uncharacterized protein</fullName>
    </submittedName>
</protein>
<feature type="region of interest" description="Disordered" evidence="1">
    <location>
        <begin position="1"/>
        <end position="20"/>
    </location>
</feature>
<dbReference type="RefSeq" id="WP_286247506.1">
    <property type="nucleotide sequence ID" value="NZ_AP018448.1"/>
</dbReference>
<accession>A0ABN5V957</accession>
<evidence type="ECO:0000256" key="1">
    <source>
        <dbReference type="SAM" id="MobiDB-lite"/>
    </source>
</evidence>
<keyword evidence="3" id="KW-1185">Reference proteome</keyword>
<proteinExistence type="predicted"/>
<dbReference type="EMBL" id="AP018448">
    <property type="protein sequence ID" value="BBC29433.1"/>
    <property type="molecule type" value="Genomic_DNA"/>
</dbReference>
<dbReference type="Proteomes" id="UP001321542">
    <property type="component" value="Chromosome"/>
</dbReference>
<evidence type="ECO:0000313" key="3">
    <source>
        <dbReference type="Proteomes" id="UP001321542"/>
    </source>
</evidence>